<evidence type="ECO:0000256" key="12">
    <source>
        <dbReference type="ARBA" id="ARBA00034808"/>
    </source>
</evidence>
<dbReference type="InterPro" id="IPR011604">
    <property type="entry name" value="PDDEXK-like_dom_sf"/>
</dbReference>
<dbReference type="Gene3D" id="1.10.486.10">
    <property type="entry name" value="PCRA, domain 4"/>
    <property type="match status" value="1"/>
</dbReference>
<evidence type="ECO:0000256" key="2">
    <source>
        <dbReference type="ARBA" id="ARBA00022741"/>
    </source>
</evidence>
<dbReference type="InterPro" id="IPR038726">
    <property type="entry name" value="PDDEXK_AddAB-type"/>
</dbReference>
<keyword evidence="2 14" id="KW-0547">Nucleotide-binding</keyword>
<evidence type="ECO:0000256" key="6">
    <source>
        <dbReference type="ARBA" id="ARBA00022839"/>
    </source>
</evidence>
<dbReference type="CDD" id="cd17932">
    <property type="entry name" value="DEXQc_UvrD"/>
    <property type="match status" value="1"/>
</dbReference>
<evidence type="ECO:0000256" key="1">
    <source>
        <dbReference type="ARBA" id="ARBA00022722"/>
    </source>
</evidence>
<keyword evidence="4 14" id="KW-0378">Hydrolase</keyword>
<dbReference type="EC" id="5.6.2.4" evidence="12"/>
<dbReference type="InterPro" id="IPR000212">
    <property type="entry name" value="DNA_helicase_UvrD/REP"/>
</dbReference>
<proteinExistence type="predicted"/>
<keyword evidence="3" id="KW-0227">DNA damage</keyword>
<keyword evidence="8" id="KW-0238">DNA-binding</keyword>
<keyword evidence="1" id="KW-0540">Nuclease</keyword>
<dbReference type="GO" id="GO:0004386">
    <property type="term" value="F:helicase activity"/>
    <property type="evidence" value="ECO:0007669"/>
    <property type="project" value="UniProtKB-KW"/>
</dbReference>
<reference evidence="18" key="1">
    <citation type="journal article" date="2019" name="Int. J. Syst. Evol. Microbiol.">
        <title>The Global Catalogue of Microorganisms (GCM) 10K type strain sequencing project: providing services to taxonomists for standard genome sequencing and annotation.</title>
        <authorList>
            <consortium name="The Broad Institute Genomics Platform"/>
            <consortium name="The Broad Institute Genome Sequencing Center for Infectious Disease"/>
            <person name="Wu L."/>
            <person name="Ma J."/>
        </authorList>
    </citation>
    <scope>NUCLEOTIDE SEQUENCE [LARGE SCALE GENOMIC DNA]</scope>
    <source>
        <strain evidence="18">JCM 17593</strain>
    </source>
</reference>
<evidence type="ECO:0000313" key="17">
    <source>
        <dbReference type="EMBL" id="GAA4185796.1"/>
    </source>
</evidence>
<evidence type="ECO:0000256" key="10">
    <source>
        <dbReference type="ARBA" id="ARBA00023235"/>
    </source>
</evidence>
<evidence type="ECO:0000313" key="18">
    <source>
        <dbReference type="Proteomes" id="UP001500213"/>
    </source>
</evidence>
<evidence type="ECO:0000256" key="3">
    <source>
        <dbReference type="ARBA" id="ARBA00022763"/>
    </source>
</evidence>
<dbReference type="InterPro" id="IPR014016">
    <property type="entry name" value="UvrD-like_ATP-bd"/>
</dbReference>
<dbReference type="Gene3D" id="3.40.50.300">
    <property type="entry name" value="P-loop containing nucleotide triphosphate hydrolases"/>
    <property type="match status" value="3"/>
</dbReference>
<comment type="caution">
    <text evidence="17">The sequence shown here is derived from an EMBL/GenBank/DDBJ whole genome shotgun (WGS) entry which is preliminary data.</text>
</comment>
<dbReference type="PANTHER" id="PTHR11070:SF55">
    <property type="entry name" value="DNA 3'-5' HELICASE"/>
    <property type="match status" value="1"/>
</dbReference>
<keyword evidence="9" id="KW-0234">DNA repair</keyword>
<dbReference type="Pfam" id="PF13361">
    <property type="entry name" value="UvrD_C"/>
    <property type="match status" value="2"/>
</dbReference>
<comment type="catalytic activity">
    <reaction evidence="13">
        <text>ATP + H2O = ADP + phosphate + H(+)</text>
        <dbReference type="Rhea" id="RHEA:13065"/>
        <dbReference type="ChEBI" id="CHEBI:15377"/>
        <dbReference type="ChEBI" id="CHEBI:15378"/>
        <dbReference type="ChEBI" id="CHEBI:30616"/>
        <dbReference type="ChEBI" id="CHEBI:43474"/>
        <dbReference type="ChEBI" id="CHEBI:456216"/>
        <dbReference type="EC" id="5.6.2.4"/>
    </reaction>
</comment>
<name>A0ABP8AL87_9MICO</name>
<evidence type="ECO:0000259" key="15">
    <source>
        <dbReference type="PROSITE" id="PS51198"/>
    </source>
</evidence>
<evidence type="ECO:0000256" key="7">
    <source>
        <dbReference type="ARBA" id="ARBA00022840"/>
    </source>
</evidence>
<dbReference type="PROSITE" id="PS51217">
    <property type="entry name" value="UVRD_HELICASE_CTER"/>
    <property type="match status" value="1"/>
</dbReference>
<feature type="binding site" evidence="14">
    <location>
        <begin position="50"/>
        <end position="57"/>
    </location>
    <ligand>
        <name>ATP</name>
        <dbReference type="ChEBI" id="CHEBI:30616"/>
    </ligand>
</feature>
<dbReference type="Pfam" id="PF00580">
    <property type="entry name" value="UvrD-helicase"/>
    <property type="match status" value="1"/>
</dbReference>
<dbReference type="Proteomes" id="UP001500213">
    <property type="component" value="Unassembled WGS sequence"/>
</dbReference>
<gene>
    <name evidence="17" type="primary">adnB</name>
    <name evidence="17" type="ORF">GCM10022288_08380</name>
</gene>
<feature type="domain" description="UvrD-like helicase C-terminal" evidence="16">
    <location>
        <begin position="363"/>
        <end position="674"/>
    </location>
</feature>
<accession>A0ABP8AL87</accession>
<evidence type="ECO:0000256" key="14">
    <source>
        <dbReference type="PROSITE-ProRule" id="PRU00560"/>
    </source>
</evidence>
<sequence>MSARTDPVFDVGTAGYGADEVARLLGQSYSPTPQQKRVIEAGAEPALVVAGAGSGKTETMAARVVWLIANGLVAPGEVLGLTFTRKAAGELAARIRGHLEKLRASGALPGAHDPLDAPTVSTYNSFANALFRENALAIGREADGVLLGEAAAWRLARTVVGRSTDPRLLETEHSLDKLTTAVLDLAHALSDNDVSDPDAVLRLAGEFQDLLALPSGGRNASMAEAVKAAQLIDQLPLLVDLAVEYAAEKRRRGLIEYSDQVAFALQAVKRRGADIATEYQRRFKVVLLDEYQDTSFIQTDLLAGLFAGHPVMAVGDPNQSIYGWRGASADNLDDFSRAFAGEPGVAPTFPLTTSWRNPVTVLAAANAIAAPLNAKARVDVEQLDARADAPAGQIEVRFEQTILDEAAAVADWFKTRFDAAGAEKPTAALLMRSWGRTDVFTRALRAAGIRYHVLGLGGLLEQAAVVDLVCALKVLVDPDAGSELLRLLAGARWRIGVRDLQALRALAGWLEKRDFRQQLLDGEVRQQLRGSVADDEGASIIEALDFIGSARPDHGALADFSQAGLERLRAAAKQFDELRGRLGLDLLDLVTLVIHELNLDIEVRANESAAGGQAGLDAFLGLARGFASSDDTGAGVRAFLDWLYEAEGRERFSPRTDPPEPGSVQVLTIHGSKGLEWDLVAVPRLVDDELPNAYRDGAGWVRFGKLPFEFRGDRNALPVLAWRTAETQKQFLASLDAFKQELRERHLDEERRLAYVAVTRARDRLLLSGAYWGGQSKPRRPSAYLTELRDAGLIPAGAVPELASDENPIDAELADPVRWPKNPLRGREVAVRAAADAVRRRLELGPADPARDVGPWRDDLELLLRELRTTGAGRLERPPVRIPASRYKDFVSAPEATLQSLTRPMPERPYKATRIGTLFHAWVERRAGVFGQTEVIDAAEFERDDLTPENEADADRLAELKATFERSEWANLAPTEVEIEIHAPLAGHVFVCKLDAVYRLPGGRTQIVDWKTGKAPADDDDLERKQFQLALYRHAYATWTGVDPESIDAVFYFVADDRVIRPERIYSSSELEERWLSTFAASSLSSTGSIPSE</sequence>
<dbReference type="PANTHER" id="PTHR11070">
    <property type="entry name" value="UVRD / RECB / PCRA DNA HELICASE FAMILY MEMBER"/>
    <property type="match status" value="1"/>
</dbReference>
<evidence type="ECO:0000256" key="4">
    <source>
        <dbReference type="ARBA" id="ARBA00022801"/>
    </source>
</evidence>
<dbReference type="EMBL" id="BAABBX010000005">
    <property type="protein sequence ID" value="GAA4185796.1"/>
    <property type="molecule type" value="Genomic_DNA"/>
</dbReference>
<evidence type="ECO:0000256" key="9">
    <source>
        <dbReference type="ARBA" id="ARBA00023204"/>
    </source>
</evidence>
<evidence type="ECO:0000256" key="13">
    <source>
        <dbReference type="ARBA" id="ARBA00048988"/>
    </source>
</evidence>
<evidence type="ECO:0000256" key="11">
    <source>
        <dbReference type="ARBA" id="ARBA00034617"/>
    </source>
</evidence>
<feature type="domain" description="UvrD-like helicase ATP-binding" evidence="15">
    <location>
        <begin position="29"/>
        <end position="358"/>
    </location>
</feature>
<evidence type="ECO:0000256" key="5">
    <source>
        <dbReference type="ARBA" id="ARBA00022806"/>
    </source>
</evidence>
<dbReference type="InterPro" id="IPR027417">
    <property type="entry name" value="P-loop_NTPase"/>
</dbReference>
<dbReference type="SUPFAM" id="SSF52540">
    <property type="entry name" value="P-loop containing nucleoside triphosphate hydrolases"/>
    <property type="match status" value="1"/>
</dbReference>
<keyword evidence="7 14" id="KW-0067">ATP-binding</keyword>
<dbReference type="InterPro" id="IPR014017">
    <property type="entry name" value="DNA_helicase_UvrD-like_C"/>
</dbReference>
<keyword evidence="10" id="KW-0413">Isomerase</keyword>
<comment type="catalytic activity">
    <reaction evidence="11">
        <text>Couples ATP hydrolysis with the unwinding of duplex DNA by translocating in the 3'-5' direction.</text>
        <dbReference type="EC" id="5.6.2.4"/>
    </reaction>
</comment>
<dbReference type="Gene3D" id="3.90.320.10">
    <property type="match status" value="1"/>
</dbReference>
<keyword evidence="18" id="KW-1185">Reference proteome</keyword>
<dbReference type="RefSeq" id="WP_344774122.1">
    <property type="nucleotide sequence ID" value="NZ_BAABBX010000005.1"/>
</dbReference>
<protein>
    <recommendedName>
        <fullName evidence="12">DNA 3'-5' helicase</fullName>
        <ecNumber evidence="12">5.6.2.4</ecNumber>
    </recommendedName>
</protein>
<keyword evidence="5 14" id="KW-0347">Helicase</keyword>
<evidence type="ECO:0000259" key="16">
    <source>
        <dbReference type="PROSITE" id="PS51217"/>
    </source>
</evidence>
<dbReference type="Pfam" id="PF12705">
    <property type="entry name" value="PDDEXK_1"/>
    <property type="match status" value="1"/>
</dbReference>
<keyword evidence="6" id="KW-0269">Exonuclease</keyword>
<organism evidence="17 18">
    <name type="scientific">Gryllotalpicola kribbensis</name>
    <dbReference type="NCBI Taxonomy" id="993084"/>
    <lineage>
        <taxon>Bacteria</taxon>
        <taxon>Bacillati</taxon>
        <taxon>Actinomycetota</taxon>
        <taxon>Actinomycetes</taxon>
        <taxon>Micrococcales</taxon>
        <taxon>Microbacteriaceae</taxon>
        <taxon>Gryllotalpicola</taxon>
    </lineage>
</organism>
<dbReference type="PROSITE" id="PS51198">
    <property type="entry name" value="UVRD_HELICASE_ATP_BIND"/>
    <property type="match status" value="1"/>
</dbReference>
<evidence type="ECO:0000256" key="8">
    <source>
        <dbReference type="ARBA" id="ARBA00023125"/>
    </source>
</evidence>